<feature type="compositionally biased region" description="Basic and acidic residues" evidence="1">
    <location>
        <begin position="612"/>
        <end position="621"/>
    </location>
</feature>
<protein>
    <submittedName>
        <fullName evidence="2">Uncharacterized protein</fullName>
    </submittedName>
</protein>
<sequence length="745" mass="80513">MLQRALSTWRTRASIPTASPRHRQWSWIRVARRGYAEGVPFGSQSSWRQAAGQAKGSDGGAETKKVHGLLMGTVTAGDAQKPSMEELLQKIKPQPGTGVQDSPTRPALLALLLTPTLAQHALAGDLGLRVLERLGLQDGKAAAALSKPVDIITAVVDRLSSVYGPETGREGLAYMFLRNPAPLSVVSQTHLSPSAQKPGSLSFELPTTSTRPWQYTIQLPLAQTIFSTGLASTLVHTRYNYIAGQGLVKERHQQLESQTLRLPFTADYGVISNHVPLVPLTPFRIVRNHMGNIIRTVEEHVKQPHAHSAGEQPASQELEAAVSRYFTTKDISPEPVQVWALIVPHLRTWSTARLDVKLQIYLRGLTPDAIHDIWTGKDRRNSVDAALLRALRLGGARLHRVLSGGGGWGKKAGLLSLDPDVAYSSRELRADQGWDFDFDDESEGAVARQQKRALGEIVAEGESIMFMIAPSRQGDSNLHHDGSGPSPLEVEFHKRMGLARRADRVALFGVVPSTIDAVPEAVADEAGKSGPATNAHTPGPSRGSPRGTEHHAGLFGALSETGMALTITKGGQTVTQTKFDVPFTLIRISEAEADGPMPATVREKEAARTKQEKLARVKESAVKPSLVRKVQRDPPRAKAGHKSAGGGKSTTPTDEYFQAAEATDEPVPGAQVVGERGQEKGSPLRRVQAKPELVRKHGANGKDWYGHGPAGRFAQQKREYTSDARRRPSDVVPMPGGTTITPAEG</sequence>
<comment type="caution">
    <text evidence="2">The sequence shown here is derived from an EMBL/GenBank/DDBJ whole genome shotgun (WGS) entry which is preliminary data.</text>
</comment>
<accession>A0AAV9JN54</accession>
<dbReference type="EMBL" id="JAVFHQ010000013">
    <property type="protein sequence ID" value="KAK4546821.1"/>
    <property type="molecule type" value="Genomic_DNA"/>
</dbReference>
<dbReference type="Proteomes" id="UP001324427">
    <property type="component" value="Unassembled WGS sequence"/>
</dbReference>
<feature type="region of interest" description="Disordered" evidence="1">
    <location>
        <begin position="526"/>
        <end position="551"/>
    </location>
</feature>
<proteinExistence type="predicted"/>
<name>A0AAV9JN54_9PEZI</name>
<feature type="region of interest" description="Disordered" evidence="1">
    <location>
        <begin position="41"/>
        <end position="61"/>
    </location>
</feature>
<keyword evidence="3" id="KW-1185">Reference proteome</keyword>
<evidence type="ECO:0000313" key="2">
    <source>
        <dbReference type="EMBL" id="KAK4546821.1"/>
    </source>
</evidence>
<gene>
    <name evidence="2" type="ORF">LTR36_001553</name>
</gene>
<feature type="region of interest" description="Disordered" evidence="1">
    <location>
        <begin position="612"/>
        <end position="653"/>
    </location>
</feature>
<dbReference type="AlphaFoldDB" id="A0AAV9JN54"/>
<feature type="compositionally biased region" description="Basic and acidic residues" evidence="1">
    <location>
        <begin position="716"/>
        <end position="729"/>
    </location>
</feature>
<feature type="region of interest" description="Disordered" evidence="1">
    <location>
        <begin position="674"/>
        <end position="745"/>
    </location>
</feature>
<reference evidence="2 3" key="1">
    <citation type="submission" date="2021-11" db="EMBL/GenBank/DDBJ databases">
        <title>Black yeast isolated from Biological Soil Crust.</title>
        <authorList>
            <person name="Kurbessoian T."/>
        </authorList>
    </citation>
    <scope>NUCLEOTIDE SEQUENCE [LARGE SCALE GENOMIC DNA]</scope>
    <source>
        <strain evidence="2 3">CCFEE 5522</strain>
    </source>
</reference>
<evidence type="ECO:0000313" key="3">
    <source>
        <dbReference type="Proteomes" id="UP001324427"/>
    </source>
</evidence>
<organism evidence="2 3">
    <name type="scientific">Oleoguttula mirabilis</name>
    <dbReference type="NCBI Taxonomy" id="1507867"/>
    <lineage>
        <taxon>Eukaryota</taxon>
        <taxon>Fungi</taxon>
        <taxon>Dikarya</taxon>
        <taxon>Ascomycota</taxon>
        <taxon>Pezizomycotina</taxon>
        <taxon>Dothideomycetes</taxon>
        <taxon>Dothideomycetidae</taxon>
        <taxon>Mycosphaerellales</taxon>
        <taxon>Teratosphaeriaceae</taxon>
        <taxon>Oleoguttula</taxon>
    </lineage>
</organism>
<evidence type="ECO:0000256" key="1">
    <source>
        <dbReference type="SAM" id="MobiDB-lite"/>
    </source>
</evidence>